<accession>A0A8J3VM19</accession>
<evidence type="ECO:0000256" key="1">
    <source>
        <dbReference type="SAM" id="MobiDB-lite"/>
    </source>
</evidence>
<gene>
    <name evidence="3" type="ORF">Rhe02_88350</name>
</gene>
<feature type="transmembrane region" description="Helical" evidence="2">
    <location>
        <begin position="25"/>
        <end position="44"/>
    </location>
</feature>
<dbReference type="EMBL" id="BONY01000106">
    <property type="protein sequence ID" value="GIH10768.1"/>
    <property type="molecule type" value="Genomic_DNA"/>
</dbReference>
<reference evidence="3" key="1">
    <citation type="submission" date="2021-01" db="EMBL/GenBank/DDBJ databases">
        <title>Whole genome shotgun sequence of Rhizocola hellebori NBRC 109834.</title>
        <authorList>
            <person name="Komaki H."/>
            <person name="Tamura T."/>
        </authorList>
    </citation>
    <scope>NUCLEOTIDE SEQUENCE</scope>
    <source>
        <strain evidence="3">NBRC 109834</strain>
    </source>
</reference>
<dbReference type="AlphaFoldDB" id="A0A8J3VM19"/>
<keyword evidence="2" id="KW-1133">Transmembrane helix</keyword>
<evidence type="ECO:0000313" key="4">
    <source>
        <dbReference type="Proteomes" id="UP000612899"/>
    </source>
</evidence>
<protein>
    <submittedName>
        <fullName evidence="3">Uncharacterized protein</fullName>
    </submittedName>
</protein>
<keyword evidence="2" id="KW-0472">Membrane</keyword>
<dbReference type="Proteomes" id="UP000612899">
    <property type="component" value="Unassembled WGS sequence"/>
</dbReference>
<dbReference type="RefSeq" id="WP_203914488.1">
    <property type="nucleotide sequence ID" value="NZ_BONY01000106.1"/>
</dbReference>
<organism evidence="3 4">
    <name type="scientific">Rhizocola hellebori</name>
    <dbReference type="NCBI Taxonomy" id="1392758"/>
    <lineage>
        <taxon>Bacteria</taxon>
        <taxon>Bacillati</taxon>
        <taxon>Actinomycetota</taxon>
        <taxon>Actinomycetes</taxon>
        <taxon>Micromonosporales</taxon>
        <taxon>Micromonosporaceae</taxon>
        <taxon>Rhizocola</taxon>
    </lineage>
</organism>
<evidence type="ECO:0000313" key="3">
    <source>
        <dbReference type="EMBL" id="GIH10768.1"/>
    </source>
</evidence>
<comment type="caution">
    <text evidence="3">The sequence shown here is derived from an EMBL/GenBank/DDBJ whole genome shotgun (WGS) entry which is preliminary data.</text>
</comment>
<evidence type="ECO:0000256" key="2">
    <source>
        <dbReference type="SAM" id="Phobius"/>
    </source>
</evidence>
<keyword evidence="2" id="KW-0812">Transmembrane</keyword>
<proteinExistence type="predicted"/>
<name>A0A8J3VM19_9ACTN</name>
<feature type="region of interest" description="Disordered" evidence="1">
    <location>
        <begin position="199"/>
        <end position="219"/>
    </location>
</feature>
<keyword evidence="4" id="KW-1185">Reference proteome</keyword>
<sequence>MSRRTGKPARQVDIVKEAGLSGGQLLRLASGLVIALAIGLLVGWQVGRPTDSEAAITTAQKADAQRDAQQIVELTATARVTQGLVTPIVTGLAATAAPSTESLAAWKQVMLQETQRYAETVSGGTATNVARGALRSAVNALANALETYTLARTLPAAQQAPLLELAAKQRMLAVTTWSVAATQLDQLNVDAGHGHQHVYLNTSPDGGAMTPDGSPEGKG</sequence>